<sequence>MASQVDSRDKRKGGGVLVEGRGVECQEVNGLNHRRAKVLNFNNGRGPGPGFMAGETLISPDVSNAHKAALAQNVLPPHGMWRQNEIYNNEECAAVIINGGYENLDSFGGGT</sequence>
<dbReference type="Proteomes" id="UP001054945">
    <property type="component" value="Unassembled WGS sequence"/>
</dbReference>
<name>A0AAV4RLD3_CAEEX</name>
<proteinExistence type="predicted"/>
<gene>
    <name evidence="1" type="ORF">CEXT_473651</name>
</gene>
<comment type="caution">
    <text evidence="1">The sequence shown here is derived from an EMBL/GenBank/DDBJ whole genome shotgun (WGS) entry which is preliminary data.</text>
</comment>
<evidence type="ECO:0000313" key="1">
    <source>
        <dbReference type="EMBL" id="GIY22738.1"/>
    </source>
</evidence>
<reference evidence="1 2" key="1">
    <citation type="submission" date="2021-06" db="EMBL/GenBank/DDBJ databases">
        <title>Caerostris extrusa draft genome.</title>
        <authorList>
            <person name="Kono N."/>
            <person name="Arakawa K."/>
        </authorList>
    </citation>
    <scope>NUCLEOTIDE SEQUENCE [LARGE SCALE GENOMIC DNA]</scope>
</reference>
<organism evidence="1 2">
    <name type="scientific">Caerostris extrusa</name>
    <name type="common">Bark spider</name>
    <name type="synonym">Caerostris bankana</name>
    <dbReference type="NCBI Taxonomy" id="172846"/>
    <lineage>
        <taxon>Eukaryota</taxon>
        <taxon>Metazoa</taxon>
        <taxon>Ecdysozoa</taxon>
        <taxon>Arthropoda</taxon>
        <taxon>Chelicerata</taxon>
        <taxon>Arachnida</taxon>
        <taxon>Araneae</taxon>
        <taxon>Araneomorphae</taxon>
        <taxon>Entelegynae</taxon>
        <taxon>Araneoidea</taxon>
        <taxon>Araneidae</taxon>
        <taxon>Caerostris</taxon>
    </lineage>
</organism>
<dbReference type="AlphaFoldDB" id="A0AAV4RLD3"/>
<dbReference type="EMBL" id="BPLR01008188">
    <property type="protein sequence ID" value="GIY22738.1"/>
    <property type="molecule type" value="Genomic_DNA"/>
</dbReference>
<keyword evidence="2" id="KW-1185">Reference proteome</keyword>
<accession>A0AAV4RLD3</accession>
<protein>
    <submittedName>
        <fullName evidence="1">Uncharacterized protein</fullName>
    </submittedName>
</protein>
<evidence type="ECO:0000313" key="2">
    <source>
        <dbReference type="Proteomes" id="UP001054945"/>
    </source>
</evidence>